<organism evidence="2">
    <name type="scientific">marine metagenome</name>
    <dbReference type="NCBI Taxonomy" id="408172"/>
    <lineage>
        <taxon>unclassified sequences</taxon>
        <taxon>metagenomes</taxon>
        <taxon>ecological metagenomes</taxon>
    </lineage>
</organism>
<reference evidence="2" key="1">
    <citation type="submission" date="2018-05" db="EMBL/GenBank/DDBJ databases">
        <authorList>
            <person name="Lanie J.A."/>
            <person name="Ng W.-L."/>
            <person name="Kazmierczak K.M."/>
            <person name="Andrzejewski T.M."/>
            <person name="Davidsen T.M."/>
            <person name="Wayne K.J."/>
            <person name="Tettelin H."/>
            <person name="Glass J.I."/>
            <person name="Rusch D."/>
            <person name="Podicherti R."/>
            <person name="Tsui H.-C.T."/>
            <person name="Winkler M.E."/>
        </authorList>
    </citation>
    <scope>NUCLEOTIDE SEQUENCE</scope>
</reference>
<dbReference type="PROSITE" id="PS51782">
    <property type="entry name" value="LYSM"/>
    <property type="match status" value="1"/>
</dbReference>
<gene>
    <name evidence="2" type="ORF">METZ01_LOCUS11301</name>
</gene>
<dbReference type="EMBL" id="UINC01000621">
    <property type="protein sequence ID" value="SUZ58447.1"/>
    <property type="molecule type" value="Genomic_DNA"/>
</dbReference>
<protein>
    <recommendedName>
        <fullName evidence="1">LysM domain-containing protein</fullName>
    </recommendedName>
</protein>
<dbReference type="InterPro" id="IPR036779">
    <property type="entry name" value="LysM_dom_sf"/>
</dbReference>
<sequence>MSVKVLKIKVLLFIILISTSTSFSQDTISHVVKKGETLYSISKLHDVEISELKKQNNLLTNELSINQKIVFIKNNNAYNNVIEEEDKKTKKEEGFAASIDESTESDKYLALHKSAKNGTIIFVKNQMNGNVVIVRVVGKLPNTGNNDKISIRLSSIAFDKLDAIDSIIPVELTYVK</sequence>
<dbReference type="Gene3D" id="2.40.40.10">
    <property type="entry name" value="RlpA-like domain"/>
    <property type="match status" value="1"/>
</dbReference>
<evidence type="ECO:0000313" key="2">
    <source>
        <dbReference type="EMBL" id="SUZ58447.1"/>
    </source>
</evidence>
<evidence type="ECO:0000259" key="1">
    <source>
        <dbReference type="PROSITE" id="PS51782"/>
    </source>
</evidence>
<dbReference type="Gene3D" id="3.10.350.10">
    <property type="entry name" value="LysM domain"/>
    <property type="match status" value="1"/>
</dbReference>
<dbReference type="SUPFAM" id="SSF54106">
    <property type="entry name" value="LysM domain"/>
    <property type="match status" value="1"/>
</dbReference>
<dbReference type="Pfam" id="PF01476">
    <property type="entry name" value="LysM"/>
    <property type="match status" value="1"/>
</dbReference>
<dbReference type="InterPro" id="IPR018392">
    <property type="entry name" value="LysM"/>
</dbReference>
<proteinExistence type="predicted"/>
<dbReference type="InterPro" id="IPR036908">
    <property type="entry name" value="RlpA-like_sf"/>
</dbReference>
<dbReference type="SMART" id="SM00257">
    <property type="entry name" value="LysM"/>
    <property type="match status" value="1"/>
</dbReference>
<name>A0A381NVF7_9ZZZZ</name>
<dbReference type="CDD" id="cd00118">
    <property type="entry name" value="LysM"/>
    <property type="match status" value="1"/>
</dbReference>
<dbReference type="AlphaFoldDB" id="A0A381NVF7"/>
<accession>A0A381NVF7</accession>
<feature type="domain" description="LysM" evidence="1">
    <location>
        <begin position="28"/>
        <end position="71"/>
    </location>
</feature>